<accession>A0A183J0I6</accession>
<reference evidence="2 3" key="2">
    <citation type="submission" date="2018-11" db="EMBL/GenBank/DDBJ databases">
        <authorList>
            <consortium name="Pathogen Informatics"/>
        </authorList>
    </citation>
    <scope>NUCLEOTIDE SEQUENCE [LARGE SCALE GENOMIC DNA]</scope>
</reference>
<protein>
    <submittedName>
        <fullName evidence="4">BEACH domain-containing protein</fullName>
    </submittedName>
</protein>
<dbReference type="SMART" id="SM00320">
    <property type="entry name" value="WD40"/>
    <property type="match status" value="2"/>
</dbReference>
<dbReference type="GO" id="GO:0008104">
    <property type="term" value="P:intracellular protein localization"/>
    <property type="evidence" value="ECO:0007669"/>
    <property type="project" value="TreeGrafter"/>
</dbReference>
<dbReference type="InterPro" id="IPR036322">
    <property type="entry name" value="WD40_repeat_dom_sf"/>
</dbReference>
<dbReference type="InterPro" id="IPR015943">
    <property type="entry name" value="WD40/YVTN_repeat-like_dom_sf"/>
</dbReference>
<dbReference type="SUPFAM" id="SSF50978">
    <property type="entry name" value="WD40 repeat-like"/>
    <property type="match status" value="1"/>
</dbReference>
<dbReference type="GO" id="GO:0005829">
    <property type="term" value="C:cytosol"/>
    <property type="evidence" value="ECO:0007669"/>
    <property type="project" value="TreeGrafter"/>
</dbReference>
<proteinExistence type="predicted"/>
<dbReference type="PANTHER" id="PTHR13743:SF162">
    <property type="entry name" value="NEUROBEACHIN"/>
    <property type="match status" value="1"/>
</dbReference>
<evidence type="ECO:0000259" key="1">
    <source>
        <dbReference type="PROSITE" id="PS50197"/>
    </source>
</evidence>
<dbReference type="InterPro" id="IPR000409">
    <property type="entry name" value="BEACH_dom"/>
</dbReference>
<dbReference type="AlphaFoldDB" id="A0A183J0I6"/>
<sequence>MALESDLVSCQLHQWIDLIFGYKQRGPEAVRATNVFYYLTYEGVIDLSSIDDPVIRQALENQIRNFGQTPAQLMTEPHPPRQSIMTISPLMFQPISEDLCMIMKFISNSPVVHLSANTNAQLPNPTVISITASLGFALNRWNNNYAGTNTSRLGTPVSESNQTALPSLPLTVDPLLATGNPATPLARRQLGDLFDQRLGVHWHNFITTSDSKFIFACGYPDNSFRIIDTDNARVRQVVYGHKAVVSVLARSECNITADCFVASGSHDCTVLLWHWSSRVQYLVGDHSSNGESVSPKVILIGHDSEITAIIVSAEHGLVVSASANGPVLIHTTQGDLLRSLKPLNTTFRRPRFLLISRECYVLVCYDAGNLCLFTTSGRLLKEVETRSQITVIFFSHSLHNIIKAVLMHVSFCFL</sequence>
<dbReference type="Gene3D" id="2.130.10.10">
    <property type="entry name" value="YVTN repeat-like/Quinoprotein amine dehydrogenase"/>
    <property type="match status" value="1"/>
</dbReference>
<dbReference type="Proteomes" id="UP000270296">
    <property type="component" value="Unassembled WGS sequence"/>
</dbReference>
<evidence type="ECO:0000313" key="4">
    <source>
        <dbReference type="WBParaSite" id="SBAD_0000972301-mRNA-1"/>
    </source>
</evidence>
<dbReference type="PROSITE" id="PS50197">
    <property type="entry name" value="BEACH"/>
    <property type="match status" value="1"/>
</dbReference>
<dbReference type="PANTHER" id="PTHR13743">
    <property type="entry name" value="BEIGE/BEACH-RELATED"/>
    <property type="match status" value="1"/>
</dbReference>
<feature type="domain" description="BEACH" evidence="1">
    <location>
        <begin position="1"/>
        <end position="81"/>
    </location>
</feature>
<organism evidence="4">
    <name type="scientific">Soboliphyme baturini</name>
    <dbReference type="NCBI Taxonomy" id="241478"/>
    <lineage>
        <taxon>Eukaryota</taxon>
        <taxon>Metazoa</taxon>
        <taxon>Ecdysozoa</taxon>
        <taxon>Nematoda</taxon>
        <taxon>Enoplea</taxon>
        <taxon>Dorylaimia</taxon>
        <taxon>Dioctophymatida</taxon>
        <taxon>Dioctophymatoidea</taxon>
        <taxon>Soboliphymatidae</taxon>
        <taxon>Soboliphyme</taxon>
    </lineage>
</organism>
<dbReference type="EMBL" id="UZAM01012655">
    <property type="protein sequence ID" value="VDP22862.1"/>
    <property type="molecule type" value="Genomic_DNA"/>
</dbReference>
<dbReference type="Gene3D" id="1.10.1540.10">
    <property type="entry name" value="BEACH domain"/>
    <property type="match status" value="1"/>
</dbReference>
<dbReference type="InterPro" id="IPR001680">
    <property type="entry name" value="WD40_rpt"/>
</dbReference>
<gene>
    <name evidence="2" type="ORF">SBAD_LOCUS9384</name>
</gene>
<dbReference type="GO" id="GO:0019901">
    <property type="term" value="F:protein kinase binding"/>
    <property type="evidence" value="ECO:0007669"/>
    <property type="project" value="TreeGrafter"/>
</dbReference>
<reference evidence="4" key="1">
    <citation type="submission" date="2016-06" db="UniProtKB">
        <authorList>
            <consortium name="WormBaseParasite"/>
        </authorList>
    </citation>
    <scope>IDENTIFICATION</scope>
</reference>
<name>A0A183J0I6_9BILA</name>
<dbReference type="SMART" id="SM01026">
    <property type="entry name" value="Beach"/>
    <property type="match status" value="1"/>
</dbReference>
<dbReference type="Pfam" id="PF20426">
    <property type="entry name" value="NBCH_WD40"/>
    <property type="match status" value="1"/>
</dbReference>
<dbReference type="InterPro" id="IPR036372">
    <property type="entry name" value="BEACH_dom_sf"/>
</dbReference>
<dbReference type="InterPro" id="IPR050865">
    <property type="entry name" value="BEACH_Domain"/>
</dbReference>
<dbReference type="SUPFAM" id="SSF81837">
    <property type="entry name" value="BEACH domain"/>
    <property type="match status" value="1"/>
</dbReference>
<dbReference type="InterPro" id="IPR046851">
    <property type="entry name" value="NBCH_WD40"/>
</dbReference>
<dbReference type="OrthoDB" id="26681at2759"/>
<dbReference type="WBParaSite" id="SBAD_0000972301-mRNA-1">
    <property type="protein sequence ID" value="SBAD_0000972301-mRNA-1"/>
    <property type="gene ID" value="SBAD_0000972301"/>
</dbReference>
<dbReference type="GO" id="GO:0016020">
    <property type="term" value="C:membrane"/>
    <property type="evidence" value="ECO:0007669"/>
    <property type="project" value="TreeGrafter"/>
</dbReference>
<dbReference type="Pfam" id="PF02138">
    <property type="entry name" value="Beach"/>
    <property type="match status" value="1"/>
</dbReference>
<evidence type="ECO:0000313" key="3">
    <source>
        <dbReference type="Proteomes" id="UP000270296"/>
    </source>
</evidence>
<evidence type="ECO:0000313" key="2">
    <source>
        <dbReference type="EMBL" id="VDP22862.1"/>
    </source>
</evidence>
<keyword evidence="3" id="KW-1185">Reference proteome</keyword>